<name>A0A4P8IZF4_9BURK</name>
<accession>A0A4P8IZF4</accession>
<dbReference type="OrthoDB" id="8537668at2"/>
<gene>
    <name evidence="2" type="ORF">FAZ95_33075</name>
</gene>
<proteinExistence type="predicted"/>
<reference evidence="2 3" key="1">
    <citation type="submission" date="2019-05" db="EMBL/GenBank/DDBJ databases">
        <title>Burkholderia sp. DHOD12, isolated from subtropical forest soil.</title>
        <authorList>
            <person name="Gao Z.-H."/>
            <person name="Qiu L.-H."/>
        </authorList>
    </citation>
    <scope>NUCLEOTIDE SEQUENCE [LARGE SCALE GENOMIC DNA]</scope>
    <source>
        <strain evidence="2 3">DHOD12</strain>
    </source>
</reference>
<feature type="signal peptide" evidence="1">
    <location>
        <begin position="1"/>
        <end position="20"/>
    </location>
</feature>
<feature type="chain" id="PRO_5020397383" description="Pilus assembly protein" evidence="1">
    <location>
        <begin position="21"/>
        <end position="104"/>
    </location>
</feature>
<keyword evidence="1" id="KW-0732">Signal</keyword>
<dbReference type="EMBL" id="CP040078">
    <property type="protein sequence ID" value="QCP53837.1"/>
    <property type="molecule type" value="Genomic_DNA"/>
</dbReference>
<evidence type="ECO:0000313" key="2">
    <source>
        <dbReference type="EMBL" id="QCP53837.1"/>
    </source>
</evidence>
<evidence type="ECO:0008006" key="4">
    <source>
        <dbReference type="Google" id="ProtNLM"/>
    </source>
</evidence>
<protein>
    <recommendedName>
        <fullName evidence="4">Pilus assembly protein</fullName>
    </recommendedName>
</protein>
<organism evidence="2 3">
    <name type="scientific">Trinickia violacea</name>
    <dbReference type="NCBI Taxonomy" id="2571746"/>
    <lineage>
        <taxon>Bacteria</taxon>
        <taxon>Pseudomonadati</taxon>
        <taxon>Pseudomonadota</taxon>
        <taxon>Betaproteobacteria</taxon>
        <taxon>Burkholderiales</taxon>
        <taxon>Burkholderiaceae</taxon>
        <taxon>Trinickia</taxon>
    </lineage>
</organism>
<sequence length="104" mass="10472">MKLDCIVFARRALLIVSACAVLGGCMSSSPIWDAHFGESVRAITRAQIIDPQAGEHRPSTPGIDGNSAASAMDAYDKSFKAPVPAANPFVIGIGGGSGAGGGGQ</sequence>
<dbReference type="PROSITE" id="PS51257">
    <property type="entry name" value="PROKAR_LIPOPROTEIN"/>
    <property type="match status" value="1"/>
</dbReference>
<dbReference type="AlphaFoldDB" id="A0A4P8IZF4"/>
<evidence type="ECO:0000256" key="1">
    <source>
        <dbReference type="SAM" id="SignalP"/>
    </source>
</evidence>
<keyword evidence="3" id="KW-1185">Reference proteome</keyword>
<dbReference type="Proteomes" id="UP000298656">
    <property type="component" value="Chromosome 2"/>
</dbReference>
<dbReference type="RefSeq" id="WP_137336606.1">
    <property type="nucleotide sequence ID" value="NZ_CP040078.1"/>
</dbReference>
<dbReference type="KEGG" id="tvl:FAZ95_33075"/>
<evidence type="ECO:0000313" key="3">
    <source>
        <dbReference type="Proteomes" id="UP000298656"/>
    </source>
</evidence>